<evidence type="ECO:0000256" key="1">
    <source>
        <dbReference type="ARBA" id="ARBA00004167"/>
    </source>
</evidence>
<reference evidence="11" key="2">
    <citation type="journal article" date="2023" name="Plants (Basel)">
        <title>Annotation of the Turnera subulata (Passifloraceae) Draft Genome Reveals the S-Locus Evolved after the Divergence of Turneroideae from Passifloroideae in a Stepwise Manner.</title>
        <authorList>
            <person name="Henning P.M."/>
            <person name="Roalson E.H."/>
            <person name="Mir W."/>
            <person name="McCubbin A.G."/>
            <person name="Shore J.S."/>
        </authorList>
    </citation>
    <scope>NUCLEOTIDE SEQUENCE</scope>
    <source>
        <strain evidence="11">F60SS</strain>
    </source>
</reference>
<dbReference type="OrthoDB" id="630188at2759"/>
<comment type="subcellular location">
    <subcellularLocation>
        <location evidence="1">Membrane</location>
        <topology evidence="1">Single-pass membrane protein</topology>
    </subcellularLocation>
</comment>
<dbReference type="Pfam" id="PF13839">
    <property type="entry name" value="PC-Esterase"/>
    <property type="match status" value="1"/>
</dbReference>
<organism evidence="11 12">
    <name type="scientific">Turnera subulata</name>
    <dbReference type="NCBI Taxonomy" id="218843"/>
    <lineage>
        <taxon>Eukaryota</taxon>
        <taxon>Viridiplantae</taxon>
        <taxon>Streptophyta</taxon>
        <taxon>Embryophyta</taxon>
        <taxon>Tracheophyta</taxon>
        <taxon>Spermatophyta</taxon>
        <taxon>Magnoliopsida</taxon>
        <taxon>eudicotyledons</taxon>
        <taxon>Gunneridae</taxon>
        <taxon>Pentapetalae</taxon>
        <taxon>rosids</taxon>
        <taxon>fabids</taxon>
        <taxon>Malpighiales</taxon>
        <taxon>Passifloraceae</taxon>
        <taxon>Turnera</taxon>
    </lineage>
</organism>
<keyword evidence="3 8" id="KW-0812">Transmembrane</keyword>
<keyword evidence="6 8" id="KW-0472">Membrane</keyword>
<evidence type="ECO:0000259" key="9">
    <source>
        <dbReference type="Pfam" id="PF13839"/>
    </source>
</evidence>
<evidence type="ECO:0000259" key="10">
    <source>
        <dbReference type="Pfam" id="PF14416"/>
    </source>
</evidence>
<dbReference type="GO" id="GO:0005794">
    <property type="term" value="C:Golgi apparatus"/>
    <property type="evidence" value="ECO:0007669"/>
    <property type="project" value="TreeGrafter"/>
</dbReference>
<feature type="domain" description="Trichome birefringence-like C-terminal" evidence="9">
    <location>
        <begin position="326"/>
        <end position="610"/>
    </location>
</feature>
<comment type="caution">
    <text evidence="11">The sequence shown here is derived from an EMBL/GenBank/DDBJ whole genome shotgun (WGS) entry which is preliminary data.</text>
</comment>
<comment type="similarity">
    <text evidence="2">Belongs to the PC-esterase family. TBL subfamily.</text>
</comment>
<dbReference type="InterPro" id="IPR026057">
    <property type="entry name" value="TBL_C"/>
</dbReference>
<dbReference type="GO" id="GO:0016020">
    <property type="term" value="C:membrane"/>
    <property type="evidence" value="ECO:0007669"/>
    <property type="project" value="UniProtKB-SubCell"/>
</dbReference>
<name>A0A9Q0FNE5_9ROSI</name>
<protein>
    <recommendedName>
        <fullName evidence="13">Trichome birefringence-like N-terminal domain-containing protein</fullName>
    </recommendedName>
</protein>
<evidence type="ECO:0000256" key="6">
    <source>
        <dbReference type="ARBA" id="ARBA00023136"/>
    </source>
</evidence>
<accession>A0A9Q0FNE5</accession>
<proteinExistence type="inferred from homology"/>
<dbReference type="PANTHER" id="PTHR32285">
    <property type="entry name" value="PROTEIN TRICHOME BIREFRINGENCE-LIKE 9-RELATED"/>
    <property type="match status" value="1"/>
</dbReference>
<reference evidence="11" key="1">
    <citation type="submission" date="2022-02" db="EMBL/GenBank/DDBJ databases">
        <authorList>
            <person name="Henning P.M."/>
            <person name="McCubbin A.G."/>
            <person name="Shore J.S."/>
        </authorList>
    </citation>
    <scope>NUCLEOTIDE SEQUENCE</scope>
    <source>
        <strain evidence="11">F60SS</strain>
        <tissue evidence="11">Leaves</tissue>
    </source>
</reference>
<evidence type="ECO:0000313" key="12">
    <source>
        <dbReference type="Proteomes" id="UP001141552"/>
    </source>
</evidence>
<dbReference type="InterPro" id="IPR025846">
    <property type="entry name" value="TBL_N"/>
</dbReference>
<evidence type="ECO:0000313" key="11">
    <source>
        <dbReference type="EMBL" id="KAJ4834626.1"/>
    </source>
</evidence>
<feature type="region of interest" description="Disordered" evidence="7">
    <location>
        <begin position="1"/>
        <end position="22"/>
    </location>
</feature>
<keyword evidence="5 8" id="KW-1133">Transmembrane helix</keyword>
<sequence length="635" mass="72818">MADSSSCTSTPSASCASTPSSARRHTRLLQASSKPPVSSNIFTRRRGLLLAYGFTFLFVTYTSFVVLINPSFSSSSSSSSSPNWFQNLVVKTTANVPFPYGSNLSSFFSRFLSNNSSQQPNPAALSRASLFIGNETVAPAAAAAGGTVGAGGENNHHELPRGELMIKNTTTAATNNNNINATDEGNIVVEADQQRLYEEESPRRNGNKMFRGEFSPRNAAKMFRGETFPTNGKIFDEQQQSALKRRKEKAKRNSKRRWKKKNKKEKFDNNFMKCNLFEGRWARDNSYPLFPAGSCPYIDESFNCFLNGRPDNGYEKYRWQPRGCSIPRMNPRHMLEILRGKRLAFIGDSLNRNMWESMVCILRNAVEDKRRVFEASGSEEFRTEDSYSFVFKDYNCSVEYFQSQFLVEEWEMPHPNGTKKETLRIDLLERASDKYKSADVLIFNTGHWWTHEKTASGKSYYQEGSHVHDYLDVNVAYEKAMLTWSRWVDQNIDPSKTLVIFRGYSVSHFRGGEWSSGGKCNDETEPITDEALFEMDPPMVGILESVLSRMRTPVFYLNVTRMTNFRKDAHPSAYRMQNLSEEEIRSQKIQDCSHWCLPGVPDTWNEIVYSQLLQRHKKQKQQKEQKRQFLRKKHT</sequence>
<keyword evidence="12" id="KW-1185">Reference proteome</keyword>
<feature type="domain" description="Trichome birefringence-like N-terminal" evidence="10">
    <location>
        <begin position="273"/>
        <end position="325"/>
    </location>
</feature>
<dbReference type="Proteomes" id="UP001141552">
    <property type="component" value="Unassembled WGS sequence"/>
</dbReference>
<gene>
    <name evidence="11" type="ORF">Tsubulata_030848</name>
</gene>
<evidence type="ECO:0000256" key="4">
    <source>
        <dbReference type="ARBA" id="ARBA00022968"/>
    </source>
</evidence>
<dbReference type="GO" id="GO:0016413">
    <property type="term" value="F:O-acetyltransferase activity"/>
    <property type="evidence" value="ECO:0007669"/>
    <property type="project" value="InterPro"/>
</dbReference>
<evidence type="ECO:0008006" key="13">
    <source>
        <dbReference type="Google" id="ProtNLM"/>
    </source>
</evidence>
<dbReference type="PANTHER" id="PTHR32285:SF248">
    <property type="entry name" value="PROTEIN TRICHOME BIREFRINGENCE"/>
    <property type="match status" value="1"/>
</dbReference>
<evidence type="ECO:0000256" key="2">
    <source>
        <dbReference type="ARBA" id="ARBA00007727"/>
    </source>
</evidence>
<feature type="compositionally biased region" description="Low complexity" evidence="7">
    <location>
        <begin position="1"/>
        <end position="21"/>
    </location>
</feature>
<feature type="transmembrane region" description="Helical" evidence="8">
    <location>
        <begin position="48"/>
        <end position="68"/>
    </location>
</feature>
<keyword evidence="4" id="KW-0735">Signal-anchor</keyword>
<dbReference type="EMBL" id="JAKUCV010004651">
    <property type="protein sequence ID" value="KAJ4834626.1"/>
    <property type="molecule type" value="Genomic_DNA"/>
</dbReference>
<dbReference type="InterPro" id="IPR029962">
    <property type="entry name" value="TBL"/>
</dbReference>
<dbReference type="Pfam" id="PF14416">
    <property type="entry name" value="PMR5N"/>
    <property type="match status" value="1"/>
</dbReference>
<evidence type="ECO:0000256" key="7">
    <source>
        <dbReference type="SAM" id="MobiDB-lite"/>
    </source>
</evidence>
<evidence type="ECO:0000256" key="8">
    <source>
        <dbReference type="SAM" id="Phobius"/>
    </source>
</evidence>
<evidence type="ECO:0000256" key="5">
    <source>
        <dbReference type="ARBA" id="ARBA00022989"/>
    </source>
</evidence>
<dbReference type="AlphaFoldDB" id="A0A9Q0FNE5"/>
<evidence type="ECO:0000256" key="3">
    <source>
        <dbReference type="ARBA" id="ARBA00022692"/>
    </source>
</evidence>